<dbReference type="Pfam" id="PF05137">
    <property type="entry name" value="PilN"/>
    <property type="match status" value="1"/>
</dbReference>
<dbReference type="Proteomes" id="UP000295830">
    <property type="component" value="Unassembled WGS sequence"/>
</dbReference>
<evidence type="ECO:0000256" key="1">
    <source>
        <dbReference type="SAM" id="Coils"/>
    </source>
</evidence>
<name>A0A4R7JIV8_9GAMM</name>
<dbReference type="RefSeq" id="WP_133737151.1">
    <property type="nucleotide sequence ID" value="NZ_SOAX01000008.1"/>
</dbReference>
<keyword evidence="2" id="KW-0472">Membrane</keyword>
<organism evidence="3 4">
    <name type="scientific">Halospina denitrificans</name>
    <dbReference type="NCBI Taxonomy" id="332522"/>
    <lineage>
        <taxon>Bacteria</taxon>
        <taxon>Pseudomonadati</taxon>
        <taxon>Pseudomonadota</taxon>
        <taxon>Gammaproteobacteria</taxon>
        <taxon>Halospina</taxon>
    </lineage>
</organism>
<keyword evidence="4" id="KW-1185">Reference proteome</keyword>
<dbReference type="AlphaFoldDB" id="A0A4R7JIV8"/>
<evidence type="ECO:0000256" key="2">
    <source>
        <dbReference type="SAM" id="Phobius"/>
    </source>
</evidence>
<evidence type="ECO:0000313" key="3">
    <source>
        <dbReference type="EMBL" id="TDT36977.1"/>
    </source>
</evidence>
<proteinExistence type="predicted"/>
<reference evidence="3 4" key="1">
    <citation type="submission" date="2019-03" db="EMBL/GenBank/DDBJ databases">
        <title>Genomic Encyclopedia of Type Strains, Phase IV (KMG-IV): sequencing the most valuable type-strain genomes for metagenomic binning, comparative biology and taxonomic classification.</title>
        <authorList>
            <person name="Goeker M."/>
        </authorList>
    </citation>
    <scope>NUCLEOTIDE SEQUENCE [LARGE SCALE GENOMIC DNA]</scope>
    <source>
        <strain evidence="3 4">DSM 15505</strain>
    </source>
</reference>
<sequence length="203" mass="23512">MRQDVNLYTEAFRPSQEWLTLSFAARCSVAALLIVAIIGGWTQYQVLQLRDEQQQLEQEQARTQDVIAGLNEQLAQQQRDPELENQVERLEERAADRKRLVERAGSVARASNEGFTPYLEGLAKQSREGLWLTRIQVNLLRDRLHLQGETVQGQHVPNYLQRLREEPVFEGRRFERFGIERTDQSAFLEFDVASRRNSGGEED</sequence>
<keyword evidence="1" id="KW-0175">Coiled coil</keyword>
<feature type="transmembrane region" description="Helical" evidence="2">
    <location>
        <begin position="20"/>
        <end position="41"/>
    </location>
</feature>
<gene>
    <name evidence="3" type="ORF">DES49_2929</name>
</gene>
<accession>A0A4R7JIV8</accession>
<evidence type="ECO:0008006" key="5">
    <source>
        <dbReference type="Google" id="ProtNLM"/>
    </source>
</evidence>
<keyword evidence="2" id="KW-0812">Transmembrane</keyword>
<dbReference type="InterPro" id="IPR007813">
    <property type="entry name" value="PilN"/>
</dbReference>
<comment type="caution">
    <text evidence="3">The sequence shown here is derived from an EMBL/GenBank/DDBJ whole genome shotgun (WGS) entry which is preliminary data.</text>
</comment>
<keyword evidence="2" id="KW-1133">Transmembrane helix</keyword>
<dbReference type="EMBL" id="SOAX01000008">
    <property type="protein sequence ID" value="TDT36977.1"/>
    <property type="molecule type" value="Genomic_DNA"/>
</dbReference>
<protein>
    <recommendedName>
        <fullName evidence="5">MSHA biogenesis protein MshI</fullName>
    </recommendedName>
</protein>
<dbReference type="OrthoDB" id="6876592at2"/>
<feature type="coiled-coil region" evidence="1">
    <location>
        <begin position="46"/>
        <end position="73"/>
    </location>
</feature>
<evidence type="ECO:0000313" key="4">
    <source>
        <dbReference type="Proteomes" id="UP000295830"/>
    </source>
</evidence>